<evidence type="ECO:0000313" key="1">
    <source>
        <dbReference type="EMBL" id="GME71155.1"/>
    </source>
</evidence>
<dbReference type="Proteomes" id="UP001165063">
    <property type="component" value="Unassembled WGS sequence"/>
</dbReference>
<evidence type="ECO:0000313" key="2">
    <source>
        <dbReference type="Proteomes" id="UP001165063"/>
    </source>
</evidence>
<organism evidence="1 2">
    <name type="scientific">Ambrosiozyma monospora</name>
    <name type="common">Yeast</name>
    <name type="synonym">Endomycopsis monosporus</name>
    <dbReference type="NCBI Taxonomy" id="43982"/>
    <lineage>
        <taxon>Eukaryota</taxon>
        <taxon>Fungi</taxon>
        <taxon>Dikarya</taxon>
        <taxon>Ascomycota</taxon>
        <taxon>Saccharomycotina</taxon>
        <taxon>Pichiomycetes</taxon>
        <taxon>Pichiales</taxon>
        <taxon>Pichiaceae</taxon>
        <taxon>Ambrosiozyma</taxon>
    </lineage>
</organism>
<sequence length="91" mass="10221">MQALIPTLNHDPSARSMSMAYTSTEALMEKFLQEAAWTGLDKFAMLHVYIVSMHAPICLKLVVQISDTFDAGISNLKWDGSMHEKYRGLES</sequence>
<dbReference type="AlphaFoldDB" id="A0A9W6SZS6"/>
<dbReference type="EMBL" id="BSXU01010160">
    <property type="protein sequence ID" value="GME71155.1"/>
    <property type="molecule type" value="Genomic_DNA"/>
</dbReference>
<accession>A0A9W6SZS6</accession>
<comment type="caution">
    <text evidence="1">The sequence shown here is derived from an EMBL/GenBank/DDBJ whole genome shotgun (WGS) entry which is preliminary data.</text>
</comment>
<reference evidence="1" key="1">
    <citation type="submission" date="2023-04" db="EMBL/GenBank/DDBJ databases">
        <title>Ambrosiozyma monospora NBRC 1965.</title>
        <authorList>
            <person name="Ichikawa N."/>
            <person name="Sato H."/>
            <person name="Tonouchi N."/>
        </authorList>
    </citation>
    <scope>NUCLEOTIDE SEQUENCE</scope>
    <source>
        <strain evidence="1">NBRC 1965</strain>
    </source>
</reference>
<gene>
    <name evidence="1" type="ORF">Amon01_000925300</name>
</gene>
<name>A0A9W6SZS6_AMBMO</name>
<proteinExistence type="predicted"/>
<protein>
    <submittedName>
        <fullName evidence="1">Unnamed protein product</fullName>
    </submittedName>
</protein>
<keyword evidence="2" id="KW-1185">Reference proteome</keyword>